<accession>A0A8K0XNX6</accession>
<proteinExistence type="predicted"/>
<keyword evidence="12" id="KW-1185">Reference proteome</keyword>
<evidence type="ECO:0000256" key="4">
    <source>
        <dbReference type="ARBA" id="ARBA00022741"/>
    </source>
</evidence>
<dbReference type="Proteomes" id="UP000813824">
    <property type="component" value="Unassembled WGS sequence"/>
</dbReference>
<sequence>MPLYRKAAPTVVKKPYQRLIHQKSDAEIDVFFGPTPFTKTPYGKKSARRILQPIDDPEEEVRPEPLGLEDLRAISLIGHGGVAQAVAVKVKREHSNHRLERTGSVLAMKLHTNKSARFIERGKVHDKDRTEERQAERRAHWTLPWNPFVAGLLDVYYDDVNTYQLQEFAQCGTLADLISSRGALPPNWIQFYLSNIVIGLEFIHSHGVMHRDIKPANIFISRTGYLMIGDFGSAAHVHDCASWQRIGTEVYTPPEVNLRGQMAAAVFDTDFDKRVATDWWGVAVTLYEMATNNVRDKSKAFSTTIYNSLQSGTPPIPENVDCDLKNLITLMLKPNLQRRYGAHLMHCVDPASGEQVLRNLDIRNHQFMAEFPWDDAARRTLLSPCISNVMPDFKNGWNHGAGSLSQCEMPGLLIEEHPAHRSYDQGYGAGNDSDTDEDLLPE</sequence>
<dbReference type="PANTHER" id="PTHR24353">
    <property type="entry name" value="CYCLIC NUCLEOTIDE-DEPENDENT PROTEIN KINASE"/>
    <property type="match status" value="1"/>
</dbReference>
<dbReference type="InterPro" id="IPR008271">
    <property type="entry name" value="Ser/Thr_kinase_AS"/>
</dbReference>
<comment type="catalytic activity">
    <reaction evidence="8">
        <text>L-seryl-[protein] + ATP = O-phospho-L-seryl-[protein] + ADP + H(+)</text>
        <dbReference type="Rhea" id="RHEA:17989"/>
        <dbReference type="Rhea" id="RHEA-COMP:9863"/>
        <dbReference type="Rhea" id="RHEA-COMP:11604"/>
        <dbReference type="ChEBI" id="CHEBI:15378"/>
        <dbReference type="ChEBI" id="CHEBI:29999"/>
        <dbReference type="ChEBI" id="CHEBI:30616"/>
        <dbReference type="ChEBI" id="CHEBI:83421"/>
        <dbReference type="ChEBI" id="CHEBI:456216"/>
        <dbReference type="EC" id="2.7.11.11"/>
    </reaction>
</comment>
<dbReference type="EC" id="2.7.11.11" evidence="1"/>
<dbReference type="Pfam" id="PF00069">
    <property type="entry name" value="Pkinase"/>
    <property type="match status" value="1"/>
</dbReference>
<dbReference type="InterPro" id="IPR000719">
    <property type="entry name" value="Prot_kinase_dom"/>
</dbReference>
<evidence type="ECO:0000256" key="3">
    <source>
        <dbReference type="ARBA" id="ARBA00022679"/>
    </source>
</evidence>
<keyword evidence="4" id="KW-0547">Nucleotide-binding</keyword>
<keyword evidence="6" id="KW-0067">ATP-binding</keyword>
<keyword evidence="3" id="KW-0808">Transferase</keyword>
<dbReference type="EMBL" id="JAEVFJ010000019">
    <property type="protein sequence ID" value="KAH8099513.1"/>
    <property type="molecule type" value="Genomic_DNA"/>
</dbReference>
<feature type="domain" description="Protein kinase" evidence="10">
    <location>
        <begin position="71"/>
        <end position="368"/>
    </location>
</feature>
<dbReference type="GO" id="GO:0004691">
    <property type="term" value="F:cAMP-dependent protein kinase activity"/>
    <property type="evidence" value="ECO:0007669"/>
    <property type="project" value="UniProtKB-EC"/>
</dbReference>
<gene>
    <name evidence="11" type="ORF">BXZ70DRAFT_230039</name>
</gene>
<dbReference type="GO" id="GO:0005524">
    <property type="term" value="F:ATP binding"/>
    <property type="evidence" value="ECO:0007669"/>
    <property type="project" value="UniProtKB-KW"/>
</dbReference>
<dbReference type="SMART" id="SM00220">
    <property type="entry name" value="S_TKc"/>
    <property type="match status" value="1"/>
</dbReference>
<protein>
    <recommendedName>
        <fullName evidence="1">cAMP-dependent protein kinase</fullName>
        <ecNumber evidence="1">2.7.11.11</ecNumber>
    </recommendedName>
</protein>
<evidence type="ECO:0000313" key="12">
    <source>
        <dbReference type="Proteomes" id="UP000813824"/>
    </source>
</evidence>
<dbReference type="AlphaFoldDB" id="A0A8K0XNX6"/>
<keyword evidence="2" id="KW-0723">Serine/threonine-protein kinase</keyword>
<comment type="caution">
    <text evidence="11">The sequence shown here is derived from an EMBL/GenBank/DDBJ whole genome shotgun (WGS) entry which is preliminary data.</text>
</comment>
<organism evidence="11 12">
    <name type="scientific">Cristinia sonorae</name>
    <dbReference type="NCBI Taxonomy" id="1940300"/>
    <lineage>
        <taxon>Eukaryota</taxon>
        <taxon>Fungi</taxon>
        <taxon>Dikarya</taxon>
        <taxon>Basidiomycota</taxon>
        <taxon>Agaricomycotina</taxon>
        <taxon>Agaricomycetes</taxon>
        <taxon>Agaricomycetidae</taxon>
        <taxon>Agaricales</taxon>
        <taxon>Pleurotineae</taxon>
        <taxon>Stephanosporaceae</taxon>
        <taxon>Cristinia</taxon>
    </lineage>
</organism>
<dbReference type="OrthoDB" id="10252171at2759"/>
<dbReference type="SUPFAM" id="SSF56112">
    <property type="entry name" value="Protein kinase-like (PK-like)"/>
    <property type="match status" value="1"/>
</dbReference>
<dbReference type="Gene3D" id="1.10.510.10">
    <property type="entry name" value="Transferase(Phosphotransferase) domain 1"/>
    <property type="match status" value="1"/>
</dbReference>
<evidence type="ECO:0000256" key="1">
    <source>
        <dbReference type="ARBA" id="ARBA00012444"/>
    </source>
</evidence>
<evidence type="ECO:0000256" key="7">
    <source>
        <dbReference type="ARBA" id="ARBA00047292"/>
    </source>
</evidence>
<feature type="region of interest" description="Disordered" evidence="9">
    <location>
        <begin position="422"/>
        <end position="442"/>
    </location>
</feature>
<evidence type="ECO:0000259" key="10">
    <source>
        <dbReference type="PROSITE" id="PS50011"/>
    </source>
</evidence>
<keyword evidence="5 11" id="KW-0418">Kinase</keyword>
<evidence type="ECO:0000256" key="9">
    <source>
        <dbReference type="SAM" id="MobiDB-lite"/>
    </source>
</evidence>
<evidence type="ECO:0000313" key="11">
    <source>
        <dbReference type="EMBL" id="KAH8099513.1"/>
    </source>
</evidence>
<evidence type="ECO:0000256" key="6">
    <source>
        <dbReference type="ARBA" id="ARBA00022840"/>
    </source>
</evidence>
<reference evidence="11" key="1">
    <citation type="journal article" date="2021" name="New Phytol.">
        <title>Evolutionary innovations through gain and loss of genes in the ectomycorrhizal Boletales.</title>
        <authorList>
            <person name="Wu G."/>
            <person name="Miyauchi S."/>
            <person name="Morin E."/>
            <person name="Kuo A."/>
            <person name="Drula E."/>
            <person name="Varga T."/>
            <person name="Kohler A."/>
            <person name="Feng B."/>
            <person name="Cao Y."/>
            <person name="Lipzen A."/>
            <person name="Daum C."/>
            <person name="Hundley H."/>
            <person name="Pangilinan J."/>
            <person name="Johnson J."/>
            <person name="Barry K."/>
            <person name="LaButti K."/>
            <person name="Ng V."/>
            <person name="Ahrendt S."/>
            <person name="Min B."/>
            <person name="Choi I.G."/>
            <person name="Park H."/>
            <person name="Plett J.M."/>
            <person name="Magnuson J."/>
            <person name="Spatafora J.W."/>
            <person name="Nagy L.G."/>
            <person name="Henrissat B."/>
            <person name="Grigoriev I.V."/>
            <person name="Yang Z.L."/>
            <person name="Xu J."/>
            <person name="Martin F.M."/>
        </authorList>
    </citation>
    <scope>NUCLEOTIDE SEQUENCE</scope>
    <source>
        <strain evidence="11">KKN 215</strain>
    </source>
</reference>
<evidence type="ECO:0000256" key="2">
    <source>
        <dbReference type="ARBA" id="ARBA00022527"/>
    </source>
</evidence>
<comment type="catalytic activity">
    <reaction evidence="7">
        <text>L-threonyl-[protein] + ATP = O-phospho-L-threonyl-[protein] + ADP + H(+)</text>
        <dbReference type="Rhea" id="RHEA:46608"/>
        <dbReference type="Rhea" id="RHEA-COMP:11060"/>
        <dbReference type="Rhea" id="RHEA-COMP:11605"/>
        <dbReference type="ChEBI" id="CHEBI:15378"/>
        <dbReference type="ChEBI" id="CHEBI:30013"/>
        <dbReference type="ChEBI" id="CHEBI:30616"/>
        <dbReference type="ChEBI" id="CHEBI:61977"/>
        <dbReference type="ChEBI" id="CHEBI:456216"/>
        <dbReference type="EC" id="2.7.11.11"/>
    </reaction>
</comment>
<evidence type="ECO:0000256" key="5">
    <source>
        <dbReference type="ARBA" id="ARBA00022777"/>
    </source>
</evidence>
<dbReference type="PROSITE" id="PS00108">
    <property type="entry name" value="PROTEIN_KINASE_ST"/>
    <property type="match status" value="1"/>
</dbReference>
<dbReference type="PROSITE" id="PS50011">
    <property type="entry name" value="PROTEIN_KINASE_DOM"/>
    <property type="match status" value="1"/>
</dbReference>
<dbReference type="PANTHER" id="PTHR24353:SF147">
    <property type="entry name" value="CGMP-DEPENDENT SERINE_THREONIN PROTEIN KINASE-RELATED"/>
    <property type="match status" value="1"/>
</dbReference>
<evidence type="ECO:0000256" key="8">
    <source>
        <dbReference type="ARBA" id="ARBA00047454"/>
    </source>
</evidence>
<dbReference type="Gene3D" id="3.30.200.20">
    <property type="entry name" value="Phosphorylase Kinase, domain 1"/>
    <property type="match status" value="1"/>
</dbReference>
<dbReference type="InterPro" id="IPR011009">
    <property type="entry name" value="Kinase-like_dom_sf"/>
</dbReference>
<name>A0A8K0XNX6_9AGAR</name>
<feature type="compositionally biased region" description="Acidic residues" evidence="9">
    <location>
        <begin position="433"/>
        <end position="442"/>
    </location>
</feature>